<dbReference type="Proteomes" id="UP001148018">
    <property type="component" value="Unassembled WGS sequence"/>
</dbReference>
<sequence>MQGVLKCVRGCPSACLRNLPSCSNPDIFPRCATTTANLRPPDALEPVRWAREGRMLIREDRPLLIDSWRFPCGREGTGGSVAVLTEVTVSSRNVLLNDIISPVLLRPTTSIVRAYTRVSSPPPPAGPRVRPAPPPSTPVSV</sequence>
<proteinExistence type="predicted"/>
<feature type="compositionally biased region" description="Pro residues" evidence="1">
    <location>
        <begin position="120"/>
        <end position="141"/>
    </location>
</feature>
<reference evidence="2" key="1">
    <citation type="submission" date="2022-07" db="EMBL/GenBank/DDBJ databases">
        <title>Chromosome-level genome of Muraenolepis orangiensis.</title>
        <authorList>
            <person name="Kim J."/>
        </authorList>
    </citation>
    <scope>NUCLEOTIDE SEQUENCE</scope>
    <source>
        <strain evidence="2">KU_S4_2022</strain>
        <tissue evidence="2">Muscle</tissue>
    </source>
</reference>
<gene>
    <name evidence="2" type="ORF">NHX12_010130</name>
</gene>
<dbReference type="AlphaFoldDB" id="A0A9Q0I8L3"/>
<dbReference type="EMBL" id="JANIIK010000115">
    <property type="protein sequence ID" value="KAJ3589285.1"/>
    <property type="molecule type" value="Genomic_DNA"/>
</dbReference>
<protein>
    <submittedName>
        <fullName evidence="2">Uncharacterized protein</fullName>
    </submittedName>
</protein>
<comment type="caution">
    <text evidence="2">The sequence shown here is derived from an EMBL/GenBank/DDBJ whole genome shotgun (WGS) entry which is preliminary data.</text>
</comment>
<evidence type="ECO:0000313" key="2">
    <source>
        <dbReference type="EMBL" id="KAJ3589285.1"/>
    </source>
</evidence>
<name>A0A9Q0I8L3_9TELE</name>
<feature type="region of interest" description="Disordered" evidence="1">
    <location>
        <begin position="116"/>
        <end position="141"/>
    </location>
</feature>
<accession>A0A9Q0I8L3</accession>
<keyword evidence="3" id="KW-1185">Reference proteome</keyword>
<evidence type="ECO:0000256" key="1">
    <source>
        <dbReference type="SAM" id="MobiDB-lite"/>
    </source>
</evidence>
<organism evidence="2 3">
    <name type="scientific">Muraenolepis orangiensis</name>
    <name type="common">Patagonian moray cod</name>
    <dbReference type="NCBI Taxonomy" id="630683"/>
    <lineage>
        <taxon>Eukaryota</taxon>
        <taxon>Metazoa</taxon>
        <taxon>Chordata</taxon>
        <taxon>Craniata</taxon>
        <taxon>Vertebrata</taxon>
        <taxon>Euteleostomi</taxon>
        <taxon>Actinopterygii</taxon>
        <taxon>Neopterygii</taxon>
        <taxon>Teleostei</taxon>
        <taxon>Neoteleostei</taxon>
        <taxon>Acanthomorphata</taxon>
        <taxon>Zeiogadaria</taxon>
        <taxon>Gadariae</taxon>
        <taxon>Gadiformes</taxon>
        <taxon>Muraenolepidoidei</taxon>
        <taxon>Muraenolepididae</taxon>
        <taxon>Muraenolepis</taxon>
    </lineage>
</organism>
<evidence type="ECO:0000313" key="3">
    <source>
        <dbReference type="Proteomes" id="UP001148018"/>
    </source>
</evidence>